<comment type="subcellular location">
    <subcellularLocation>
        <location evidence="1">Periplasm</location>
    </subcellularLocation>
</comment>
<dbReference type="EMBL" id="GL883077">
    <property type="protein sequence ID" value="EGF93586.1"/>
    <property type="molecule type" value="Genomic_DNA"/>
</dbReference>
<dbReference type="Proteomes" id="UP000006512">
    <property type="component" value="Unassembled WGS sequence"/>
</dbReference>
<keyword evidence="6" id="KW-0016">Alginate biosynthesis</keyword>
<organism evidence="8 9">
    <name type="scientific">Asticcacaulis biprosthecium C19</name>
    <dbReference type="NCBI Taxonomy" id="715226"/>
    <lineage>
        <taxon>Bacteria</taxon>
        <taxon>Pseudomonadati</taxon>
        <taxon>Pseudomonadota</taxon>
        <taxon>Alphaproteobacteria</taxon>
        <taxon>Caulobacterales</taxon>
        <taxon>Caulobacteraceae</taxon>
        <taxon>Asticcacaulis</taxon>
    </lineage>
</organism>
<evidence type="ECO:0000259" key="7">
    <source>
        <dbReference type="Pfam" id="PF16822"/>
    </source>
</evidence>
<accession>F4QM14</accession>
<evidence type="ECO:0000256" key="5">
    <source>
        <dbReference type="ARBA" id="ARBA00022764"/>
    </source>
</evidence>
<dbReference type="UniPathway" id="UPA00286"/>
<evidence type="ECO:0000256" key="2">
    <source>
        <dbReference type="ARBA" id="ARBA00005182"/>
    </source>
</evidence>
<name>F4QM14_9CAUL</name>
<evidence type="ECO:0000313" key="8">
    <source>
        <dbReference type="EMBL" id="EGF93586.1"/>
    </source>
</evidence>
<comment type="pathway">
    <text evidence="2">Glycan biosynthesis; alginate biosynthesis.</text>
</comment>
<dbReference type="STRING" id="715226.ABI_20260"/>
<evidence type="ECO:0000313" key="9">
    <source>
        <dbReference type="Proteomes" id="UP000006512"/>
    </source>
</evidence>
<keyword evidence="5" id="KW-0574">Periplasm</keyword>
<dbReference type="AlphaFoldDB" id="F4QM14"/>
<keyword evidence="9" id="KW-1185">Reference proteome</keyword>
<evidence type="ECO:0000256" key="4">
    <source>
        <dbReference type="ARBA" id="ARBA00022729"/>
    </source>
</evidence>
<dbReference type="GO" id="GO:0042597">
    <property type="term" value="C:periplasmic space"/>
    <property type="evidence" value="ECO:0007669"/>
    <property type="project" value="UniProtKB-SubCell"/>
</dbReference>
<dbReference type="RefSeq" id="WP_006272786.1">
    <property type="nucleotide sequence ID" value="NZ_GL883077.1"/>
</dbReference>
<feature type="domain" description="AlgX/AlgJ SGNH hydrolase-like" evidence="7">
    <location>
        <begin position="3"/>
        <end position="146"/>
    </location>
</feature>
<dbReference type="OrthoDB" id="5243588at2"/>
<dbReference type="HOGENOM" id="CLU_075744_0_0_5"/>
<sequence length="291" mass="32473">MKVLEGKDGFLFLDNDSNGVLSQHTGKTLLSEGSRAQWRETLALRAQKLAEVGLRLYFVVPPDNHAICPEKLPDSVVPAAERPVHQIKAIADSIDNITFVYPLPEIQAEKRNQLMVCTTDSHWSHAAAYVAYRTVMAELAKARPDIRILDWVDITFDERDFLGDLGSKLAPQVTGRTVYGKVTAPRAKQVSDNKVVNRGNIVVYEQPDAGLPSAVMFRDSYGLWLSPFLAQSFRRLVVIASPVYEHDYILEEKPDFVLMELSERFLIRPPNDLTDPTTRALIAAKVAQAGS</sequence>
<dbReference type="GO" id="GO:0016740">
    <property type="term" value="F:transferase activity"/>
    <property type="evidence" value="ECO:0007669"/>
    <property type="project" value="UniProtKB-KW"/>
</dbReference>
<evidence type="ECO:0000256" key="1">
    <source>
        <dbReference type="ARBA" id="ARBA00004418"/>
    </source>
</evidence>
<reference evidence="9" key="1">
    <citation type="submission" date="2011-03" db="EMBL/GenBank/DDBJ databases">
        <title>Draft genome sequence of Brevundimonas diminuta.</title>
        <authorList>
            <person name="Brown P.J.B."/>
            <person name="Buechlein A."/>
            <person name="Hemmerich C."/>
            <person name="Brun Y.V."/>
        </authorList>
    </citation>
    <scope>NUCLEOTIDE SEQUENCE [LARGE SCALE GENOMIC DNA]</scope>
    <source>
        <strain evidence="9">C19</strain>
    </source>
</reference>
<protein>
    <submittedName>
        <fullName evidence="8">Alginate o-acetyltransferase AlgJ</fullName>
    </submittedName>
</protein>
<dbReference type="GO" id="GO:0042121">
    <property type="term" value="P:alginic acid biosynthetic process"/>
    <property type="evidence" value="ECO:0007669"/>
    <property type="project" value="UniProtKB-UniPathway"/>
</dbReference>
<dbReference type="eggNOG" id="COG0457">
    <property type="taxonomic scope" value="Bacteria"/>
</dbReference>
<keyword evidence="4" id="KW-0732">Signal</keyword>
<gene>
    <name evidence="8" type="ORF">ABI_20260</name>
</gene>
<proteinExistence type="predicted"/>
<dbReference type="Pfam" id="PF16822">
    <property type="entry name" value="ALGX"/>
    <property type="match status" value="1"/>
</dbReference>
<evidence type="ECO:0000256" key="3">
    <source>
        <dbReference type="ARBA" id="ARBA00022679"/>
    </source>
</evidence>
<evidence type="ECO:0000256" key="6">
    <source>
        <dbReference type="ARBA" id="ARBA00022841"/>
    </source>
</evidence>
<keyword evidence="3 8" id="KW-0808">Transferase</keyword>
<dbReference type="InterPro" id="IPR031811">
    <property type="entry name" value="ALGX/ALGJ_SGNH-like"/>
</dbReference>